<dbReference type="AlphaFoldDB" id="A0A151NAJ2"/>
<name>A0A151NAJ2_ALLMI</name>
<sequence>MKHPTEEEKGLRHIFSLAGHFKHSTCYSSLPNQLTRTLYAEHKAEPGVEAKCPACQSWVDWKVLTFGVMQAFSFEYCSPFPFARSHLINVSCSRERVLLFQLPVQGQMGYCTDEDCLAVTGISEICQKFPVTWLRKWKH</sequence>
<reference evidence="1 2" key="1">
    <citation type="journal article" date="2012" name="Genome Biol.">
        <title>Sequencing three crocodilian genomes to illuminate the evolution of archosaurs and amniotes.</title>
        <authorList>
            <person name="St John J.A."/>
            <person name="Braun E.L."/>
            <person name="Isberg S.R."/>
            <person name="Miles L.G."/>
            <person name="Chong A.Y."/>
            <person name="Gongora J."/>
            <person name="Dalzell P."/>
            <person name="Moran C."/>
            <person name="Bed'hom B."/>
            <person name="Abzhanov A."/>
            <person name="Burgess S.C."/>
            <person name="Cooksey A.M."/>
            <person name="Castoe T.A."/>
            <person name="Crawford N.G."/>
            <person name="Densmore L.D."/>
            <person name="Drew J.C."/>
            <person name="Edwards S.V."/>
            <person name="Faircloth B.C."/>
            <person name="Fujita M.K."/>
            <person name="Greenwold M.J."/>
            <person name="Hoffmann F.G."/>
            <person name="Howard J.M."/>
            <person name="Iguchi T."/>
            <person name="Janes D.E."/>
            <person name="Khan S.Y."/>
            <person name="Kohno S."/>
            <person name="de Koning A.J."/>
            <person name="Lance S.L."/>
            <person name="McCarthy F.M."/>
            <person name="McCormack J.E."/>
            <person name="Merchant M.E."/>
            <person name="Peterson D.G."/>
            <person name="Pollock D.D."/>
            <person name="Pourmand N."/>
            <person name="Raney B.J."/>
            <person name="Roessler K.A."/>
            <person name="Sanford J.R."/>
            <person name="Sawyer R.H."/>
            <person name="Schmidt C.J."/>
            <person name="Triplett E.W."/>
            <person name="Tuberville T.D."/>
            <person name="Venegas-Anaya M."/>
            <person name="Howard J.T."/>
            <person name="Jarvis E.D."/>
            <person name="Guillette L.J.Jr."/>
            <person name="Glenn T.C."/>
            <person name="Green R.E."/>
            <person name="Ray D.A."/>
        </authorList>
    </citation>
    <scope>NUCLEOTIDE SEQUENCE [LARGE SCALE GENOMIC DNA]</scope>
    <source>
        <strain evidence="1">KSC_2009_1</strain>
    </source>
</reference>
<evidence type="ECO:0000313" key="2">
    <source>
        <dbReference type="Proteomes" id="UP000050525"/>
    </source>
</evidence>
<keyword evidence="2" id="KW-1185">Reference proteome</keyword>
<gene>
    <name evidence="1" type="ORF">Y1Q_0008709</name>
</gene>
<dbReference type="Proteomes" id="UP000050525">
    <property type="component" value="Unassembled WGS sequence"/>
</dbReference>
<comment type="caution">
    <text evidence="1">The sequence shown here is derived from an EMBL/GenBank/DDBJ whole genome shotgun (WGS) entry which is preliminary data.</text>
</comment>
<dbReference type="EMBL" id="AKHW03003682">
    <property type="protein sequence ID" value="KYO33525.1"/>
    <property type="molecule type" value="Genomic_DNA"/>
</dbReference>
<accession>A0A151NAJ2</accession>
<organism evidence="1 2">
    <name type="scientific">Alligator mississippiensis</name>
    <name type="common">American alligator</name>
    <dbReference type="NCBI Taxonomy" id="8496"/>
    <lineage>
        <taxon>Eukaryota</taxon>
        <taxon>Metazoa</taxon>
        <taxon>Chordata</taxon>
        <taxon>Craniata</taxon>
        <taxon>Vertebrata</taxon>
        <taxon>Euteleostomi</taxon>
        <taxon>Archelosauria</taxon>
        <taxon>Archosauria</taxon>
        <taxon>Crocodylia</taxon>
        <taxon>Alligatoridae</taxon>
        <taxon>Alligatorinae</taxon>
        <taxon>Alligator</taxon>
    </lineage>
</organism>
<protein>
    <submittedName>
        <fullName evidence="1">Uncharacterized protein</fullName>
    </submittedName>
</protein>
<proteinExistence type="predicted"/>
<evidence type="ECO:0000313" key="1">
    <source>
        <dbReference type="EMBL" id="KYO33525.1"/>
    </source>
</evidence>